<dbReference type="Proteomes" id="UP001595975">
    <property type="component" value="Unassembled WGS sequence"/>
</dbReference>
<sequence>MSWLKWRAAEKADRALIERFTCLIPVKRTTRGTITQRPPKYEVEVDRFLHGQAMARTNADSKDDQQFWIGLLDESIAGAYVHSRWPRFQSFQGPQRFLAALAVALEHRNKGGVVARETLDHAIRTIAESESARPILVFGKVDPANVACKAMLSQRGFALLGVEGSYEYWAAEFGTPQHPVNADQADQGDE</sequence>
<dbReference type="SUPFAM" id="SSF55729">
    <property type="entry name" value="Acyl-CoA N-acyltransferases (Nat)"/>
    <property type="match status" value="1"/>
</dbReference>
<dbReference type="InterPro" id="IPR016181">
    <property type="entry name" value="Acyl_CoA_acyltransferase"/>
</dbReference>
<accession>A0ABW0XF21</accession>
<organism evidence="1 2">
    <name type="scientific">Kitasatospora misakiensis</name>
    <dbReference type="NCBI Taxonomy" id="67330"/>
    <lineage>
        <taxon>Bacteria</taxon>
        <taxon>Bacillati</taxon>
        <taxon>Actinomycetota</taxon>
        <taxon>Actinomycetes</taxon>
        <taxon>Kitasatosporales</taxon>
        <taxon>Streptomycetaceae</taxon>
        <taxon>Kitasatospora</taxon>
    </lineage>
</organism>
<gene>
    <name evidence="1" type="ORF">ACFP3U_36505</name>
</gene>
<comment type="caution">
    <text evidence="1">The sequence shown here is derived from an EMBL/GenBank/DDBJ whole genome shotgun (WGS) entry which is preliminary data.</text>
</comment>
<dbReference type="RefSeq" id="WP_380230083.1">
    <property type="nucleotide sequence ID" value="NZ_JBHSOF010000105.1"/>
</dbReference>
<protein>
    <recommendedName>
        <fullName evidence="3">N-acetyltransferase domain-containing protein</fullName>
    </recommendedName>
</protein>
<dbReference type="EMBL" id="JBHSOF010000105">
    <property type="protein sequence ID" value="MFC5668448.1"/>
    <property type="molecule type" value="Genomic_DNA"/>
</dbReference>
<evidence type="ECO:0008006" key="3">
    <source>
        <dbReference type="Google" id="ProtNLM"/>
    </source>
</evidence>
<reference evidence="2" key="1">
    <citation type="journal article" date="2019" name="Int. J. Syst. Evol. Microbiol.">
        <title>The Global Catalogue of Microorganisms (GCM) 10K type strain sequencing project: providing services to taxonomists for standard genome sequencing and annotation.</title>
        <authorList>
            <consortium name="The Broad Institute Genomics Platform"/>
            <consortium name="The Broad Institute Genome Sequencing Center for Infectious Disease"/>
            <person name="Wu L."/>
            <person name="Ma J."/>
        </authorList>
    </citation>
    <scope>NUCLEOTIDE SEQUENCE [LARGE SCALE GENOMIC DNA]</scope>
    <source>
        <strain evidence="2">CGMCC 4.1437</strain>
    </source>
</reference>
<proteinExistence type="predicted"/>
<name>A0ABW0XF21_9ACTN</name>
<dbReference type="Gene3D" id="3.40.630.30">
    <property type="match status" value="1"/>
</dbReference>
<evidence type="ECO:0000313" key="1">
    <source>
        <dbReference type="EMBL" id="MFC5668448.1"/>
    </source>
</evidence>
<evidence type="ECO:0000313" key="2">
    <source>
        <dbReference type="Proteomes" id="UP001595975"/>
    </source>
</evidence>
<keyword evidence="2" id="KW-1185">Reference proteome</keyword>